<dbReference type="Pfam" id="PF11951">
    <property type="entry name" value="Fungal_trans_2"/>
    <property type="match status" value="1"/>
</dbReference>
<feature type="compositionally biased region" description="Low complexity" evidence="2">
    <location>
        <begin position="72"/>
        <end position="96"/>
    </location>
</feature>
<accession>A0A8H8BU38</accession>
<dbReference type="InterPro" id="IPR021858">
    <property type="entry name" value="Fun_TF"/>
</dbReference>
<protein>
    <recommendedName>
        <fullName evidence="3">Zn(2)-C6 fungal-type domain-containing protein</fullName>
    </recommendedName>
</protein>
<dbReference type="PANTHER" id="PTHR47657:SF14">
    <property type="entry name" value="ZN(2)-C6 FUNGAL-TYPE DOMAIN-CONTAINING PROTEIN"/>
    <property type="match status" value="1"/>
</dbReference>
<name>A0A8H8BU38_9HELO</name>
<keyword evidence="5" id="KW-1185">Reference proteome</keyword>
<dbReference type="InterPro" id="IPR036864">
    <property type="entry name" value="Zn2-C6_fun-type_DNA-bd_sf"/>
</dbReference>
<keyword evidence="1" id="KW-0539">Nucleus</keyword>
<dbReference type="Gene3D" id="4.10.240.10">
    <property type="entry name" value="Zn(2)-C6 fungal-type DNA-binding domain"/>
    <property type="match status" value="1"/>
</dbReference>
<evidence type="ECO:0000259" key="3">
    <source>
        <dbReference type="PROSITE" id="PS50048"/>
    </source>
</evidence>
<evidence type="ECO:0000313" key="5">
    <source>
        <dbReference type="Proteomes" id="UP000664132"/>
    </source>
</evidence>
<feature type="region of interest" description="Disordered" evidence="2">
    <location>
        <begin position="1"/>
        <end position="20"/>
    </location>
</feature>
<evidence type="ECO:0000313" key="4">
    <source>
        <dbReference type="EMBL" id="KAG4423774.1"/>
    </source>
</evidence>
<dbReference type="EMBL" id="JAFJYH010000029">
    <property type="protein sequence ID" value="KAG4423774.1"/>
    <property type="molecule type" value="Genomic_DNA"/>
</dbReference>
<dbReference type="Proteomes" id="UP000664132">
    <property type="component" value="Unassembled WGS sequence"/>
</dbReference>
<comment type="caution">
    <text evidence="4">The sequence shown here is derived from an EMBL/GenBank/DDBJ whole genome shotgun (WGS) entry which is preliminary data.</text>
</comment>
<dbReference type="PROSITE" id="PS50048">
    <property type="entry name" value="ZN2_CY6_FUNGAL_2"/>
    <property type="match status" value="1"/>
</dbReference>
<dbReference type="PANTHER" id="PTHR47657">
    <property type="entry name" value="STEROL REGULATORY ELEMENT-BINDING PROTEIN ECM22"/>
    <property type="match status" value="1"/>
</dbReference>
<dbReference type="InterPro" id="IPR052400">
    <property type="entry name" value="Zn2-C6_fungal_TF"/>
</dbReference>
<dbReference type="CDD" id="cd00067">
    <property type="entry name" value="GAL4"/>
    <property type="match status" value="1"/>
</dbReference>
<feature type="domain" description="Zn(2)-C6 fungal-type" evidence="3">
    <location>
        <begin position="29"/>
        <end position="61"/>
    </location>
</feature>
<organism evidence="4 5">
    <name type="scientific">Cadophora malorum</name>
    <dbReference type="NCBI Taxonomy" id="108018"/>
    <lineage>
        <taxon>Eukaryota</taxon>
        <taxon>Fungi</taxon>
        <taxon>Dikarya</taxon>
        <taxon>Ascomycota</taxon>
        <taxon>Pezizomycotina</taxon>
        <taxon>Leotiomycetes</taxon>
        <taxon>Helotiales</taxon>
        <taxon>Ploettnerulaceae</taxon>
        <taxon>Cadophora</taxon>
    </lineage>
</organism>
<proteinExistence type="predicted"/>
<evidence type="ECO:0000256" key="2">
    <source>
        <dbReference type="SAM" id="MobiDB-lite"/>
    </source>
</evidence>
<dbReference type="GO" id="GO:0008270">
    <property type="term" value="F:zinc ion binding"/>
    <property type="evidence" value="ECO:0007669"/>
    <property type="project" value="InterPro"/>
</dbReference>
<reference evidence="4" key="1">
    <citation type="submission" date="2021-02" db="EMBL/GenBank/DDBJ databases">
        <title>Genome sequence Cadophora malorum strain M34.</title>
        <authorList>
            <person name="Stefanovic E."/>
            <person name="Vu D."/>
            <person name="Scully C."/>
            <person name="Dijksterhuis J."/>
            <person name="Roader J."/>
            <person name="Houbraken J."/>
        </authorList>
    </citation>
    <scope>NUCLEOTIDE SEQUENCE</scope>
    <source>
        <strain evidence="4">M34</strain>
    </source>
</reference>
<feature type="region of interest" description="Disordered" evidence="2">
    <location>
        <begin position="65"/>
        <end position="98"/>
    </location>
</feature>
<gene>
    <name evidence="4" type="ORF">IFR04_003070</name>
</gene>
<sequence length="421" mass="46848">MADIAAPFRPPQRAVTRTYRRPYKKSTKGCCQCKARKIKCDEIYPCSNCRKKFVDATCCKYTSTSHLRSRPSDSAQTDSSSTSSVSKSPLPRSLSVTPVGVSSSNLVELRLMHHYTKSVFSRPSRISGAALYHSLWDFEIPQVAFSSELVLNALLGLTSLNLLSLHPDDQALSSSAWSYFNKAVILQRTALDTMERRNAEPMIIAAVLLAHYNWLASCSEDNPHPKKLEVETYNMCKGILNLAQESGPCLEKYSSIPEVVVEVPAESSLDQNFIDLAAEDMGTLLESLEYRNIHQEGKDACHKFADEVMNIYTLIASGCKDNAGLEQKMVTVLHRVPECFVQLLDVGDPIALALLARSIICLDLLDDSSAWWVHGAGSCKVPPKAINGILKTMPIEYRWTMDFPLRVVAKEVKINHDFGRN</sequence>
<dbReference type="SUPFAM" id="SSF57701">
    <property type="entry name" value="Zn2/Cys6 DNA-binding domain"/>
    <property type="match status" value="1"/>
</dbReference>
<dbReference type="GO" id="GO:0000981">
    <property type="term" value="F:DNA-binding transcription factor activity, RNA polymerase II-specific"/>
    <property type="evidence" value="ECO:0007669"/>
    <property type="project" value="InterPro"/>
</dbReference>
<dbReference type="InterPro" id="IPR001138">
    <property type="entry name" value="Zn2Cys6_DnaBD"/>
</dbReference>
<dbReference type="OrthoDB" id="3546279at2759"/>
<evidence type="ECO:0000256" key="1">
    <source>
        <dbReference type="ARBA" id="ARBA00023242"/>
    </source>
</evidence>
<dbReference type="AlphaFoldDB" id="A0A8H8BU38"/>
<dbReference type="PROSITE" id="PS00463">
    <property type="entry name" value="ZN2_CY6_FUNGAL_1"/>
    <property type="match status" value="1"/>
</dbReference>